<comment type="caution">
    <text evidence="2">The sequence shown here is derived from an EMBL/GenBank/DDBJ whole genome shotgun (WGS) entry which is preliminary data.</text>
</comment>
<evidence type="ECO:0000313" key="2">
    <source>
        <dbReference type="EMBL" id="CAF9938996.1"/>
    </source>
</evidence>
<dbReference type="OrthoDB" id="5290015at2759"/>
<accession>A0A8H3J1K2</accession>
<reference evidence="2" key="1">
    <citation type="submission" date="2021-03" db="EMBL/GenBank/DDBJ databases">
        <authorList>
            <person name="Tagirdzhanova G."/>
        </authorList>
    </citation>
    <scope>NUCLEOTIDE SEQUENCE</scope>
</reference>
<gene>
    <name evidence="2" type="ORF">IMSHALPRED_001164</name>
</gene>
<organism evidence="2 3">
    <name type="scientific">Imshaugia aleurites</name>
    <dbReference type="NCBI Taxonomy" id="172621"/>
    <lineage>
        <taxon>Eukaryota</taxon>
        <taxon>Fungi</taxon>
        <taxon>Dikarya</taxon>
        <taxon>Ascomycota</taxon>
        <taxon>Pezizomycotina</taxon>
        <taxon>Lecanoromycetes</taxon>
        <taxon>OSLEUM clade</taxon>
        <taxon>Lecanoromycetidae</taxon>
        <taxon>Lecanorales</taxon>
        <taxon>Lecanorineae</taxon>
        <taxon>Parmeliaceae</taxon>
        <taxon>Imshaugia</taxon>
    </lineage>
</organism>
<proteinExistence type="predicted"/>
<evidence type="ECO:0000313" key="3">
    <source>
        <dbReference type="Proteomes" id="UP000664534"/>
    </source>
</evidence>
<dbReference type="Proteomes" id="UP000664534">
    <property type="component" value="Unassembled WGS sequence"/>
</dbReference>
<dbReference type="AlphaFoldDB" id="A0A8H3J1K2"/>
<feature type="region of interest" description="Disordered" evidence="1">
    <location>
        <begin position="133"/>
        <end position="152"/>
    </location>
</feature>
<keyword evidence="3" id="KW-1185">Reference proteome</keyword>
<name>A0A8H3J1K2_9LECA</name>
<evidence type="ECO:0000256" key="1">
    <source>
        <dbReference type="SAM" id="MobiDB-lite"/>
    </source>
</evidence>
<protein>
    <submittedName>
        <fullName evidence="2">Uncharacterized protein</fullName>
    </submittedName>
</protein>
<dbReference type="EMBL" id="CAJPDT010000114">
    <property type="protein sequence ID" value="CAF9938996.1"/>
    <property type="molecule type" value="Genomic_DNA"/>
</dbReference>
<sequence length="170" mass="18891">MLAAINKNDHSLFRAFLFKTANGFLHEIGHVFVTFLAKDQDREMTPPQINALTVSAPQTDEPGEAGLFLEYYIFGGTLGYYHDRNSGTEEDGECGTAYLKKSTGSLYRITRDTIDDTASATFKFPYRHRTESVEPGKMESLGQGRSPSSYTDPLAENKVAYLLKSPAANY</sequence>